<proteinExistence type="predicted"/>
<evidence type="ECO:0000313" key="2">
    <source>
        <dbReference type="Proteomes" id="UP000662373"/>
    </source>
</evidence>
<dbReference type="RefSeq" id="WP_199598404.1">
    <property type="nucleotide sequence ID" value="NZ_JAEHJZ010000017.1"/>
</dbReference>
<evidence type="ECO:0000313" key="1">
    <source>
        <dbReference type="EMBL" id="MBJ7880567.1"/>
    </source>
</evidence>
<dbReference type="SUPFAM" id="SSF53335">
    <property type="entry name" value="S-adenosyl-L-methionine-dependent methyltransferases"/>
    <property type="match status" value="1"/>
</dbReference>
<keyword evidence="2" id="KW-1185">Reference proteome</keyword>
<dbReference type="AlphaFoldDB" id="A0A934KK61"/>
<keyword evidence="1" id="KW-0808">Transferase</keyword>
<name>A0A934KK61_9FLAO</name>
<dbReference type="Proteomes" id="UP000662373">
    <property type="component" value="Unassembled WGS sequence"/>
</dbReference>
<comment type="caution">
    <text evidence="1">The sequence shown here is derived from an EMBL/GenBank/DDBJ whole genome shotgun (WGS) entry which is preliminary data.</text>
</comment>
<accession>A0A934KK61</accession>
<dbReference type="InterPro" id="IPR029063">
    <property type="entry name" value="SAM-dependent_MTases_sf"/>
</dbReference>
<organism evidence="1 2">
    <name type="scientific">Gelidibacter salicanalis</name>
    <dbReference type="NCBI Taxonomy" id="291193"/>
    <lineage>
        <taxon>Bacteria</taxon>
        <taxon>Pseudomonadati</taxon>
        <taxon>Bacteroidota</taxon>
        <taxon>Flavobacteriia</taxon>
        <taxon>Flavobacteriales</taxon>
        <taxon>Flavobacteriaceae</taxon>
        <taxon>Gelidibacter</taxon>
    </lineage>
</organism>
<sequence>MNVKKSIKKTIRSLPKSMIKEHLKLIWYNILADRRIKYKFFQKEGLNVIYETIYEDLTFFTNEPLYAITPDLDHYQHFYKVKQGDIVIDGDANVGILGMLFSKKVGDNGFVYCFEPDRYNVDELNSNSILNTHLDNYSVHKELLWREAALVGFQEAGPVASSVEGCRAIIEKYRPNFAIASHHFVDGKPTYLKLEEFFRQLNYPYITKRFGCYEIINLAGPSL</sequence>
<dbReference type="GO" id="GO:0032259">
    <property type="term" value="P:methylation"/>
    <property type="evidence" value="ECO:0007669"/>
    <property type="project" value="UniProtKB-KW"/>
</dbReference>
<dbReference type="GO" id="GO:0008168">
    <property type="term" value="F:methyltransferase activity"/>
    <property type="evidence" value="ECO:0007669"/>
    <property type="project" value="UniProtKB-KW"/>
</dbReference>
<dbReference type="Gene3D" id="3.40.50.150">
    <property type="entry name" value="Vaccinia Virus protein VP39"/>
    <property type="match status" value="1"/>
</dbReference>
<reference evidence="1 2" key="1">
    <citation type="submission" date="2020-09" db="EMBL/GenBank/DDBJ databases">
        <title>Draft genome of Gelidibacter salicanalis PAMC21136.</title>
        <authorList>
            <person name="Park H."/>
        </authorList>
    </citation>
    <scope>NUCLEOTIDE SEQUENCE [LARGE SCALE GENOMIC DNA]</scope>
    <source>
        <strain evidence="1 2">PAMC21136</strain>
    </source>
</reference>
<protein>
    <submittedName>
        <fullName evidence="1">FkbM family methyltransferase</fullName>
    </submittedName>
</protein>
<gene>
    <name evidence="1" type="ORF">JEM65_07890</name>
</gene>
<keyword evidence="1" id="KW-0489">Methyltransferase</keyword>
<dbReference type="EMBL" id="JAEHJZ010000017">
    <property type="protein sequence ID" value="MBJ7880567.1"/>
    <property type="molecule type" value="Genomic_DNA"/>
</dbReference>